<keyword evidence="4" id="KW-0539">Nucleus</keyword>
<dbReference type="SMART" id="SM00066">
    <property type="entry name" value="GAL4"/>
    <property type="match status" value="1"/>
</dbReference>
<dbReference type="EMBL" id="CABFWN010000001">
    <property type="protein sequence ID" value="VUG15957.1"/>
    <property type="molecule type" value="Genomic_DNA"/>
</dbReference>
<evidence type="ECO:0000256" key="5">
    <source>
        <dbReference type="SAM" id="Coils"/>
    </source>
</evidence>
<evidence type="ECO:0000313" key="9">
    <source>
        <dbReference type="Proteomes" id="UP000478008"/>
    </source>
</evidence>
<dbReference type="PANTHER" id="PTHR47424">
    <property type="entry name" value="REGULATORY PROTEIN GAL4"/>
    <property type="match status" value="1"/>
</dbReference>
<evidence type="ECO:0000256" key="1">
    <source>
        <dbReference type="ARBA" id="ARBA00022723"/>
    </source>
</evidence>
<keyword evidence="2" id="KW-0805">Transcription regulation</keyword>
<feature type="compositionally biased region" description="Basic residues" evidence="6">
    <location>
        <begin position="346"/>
        <end position="356"/>
    </location>
</feature>
<sequence length="933" mass="104701">MAITNTKKLVNTGGLNVISEYGPESEERKRKKNSACDRCRKKHTKCDGTGPPCSKCKRTNSLCEYQKGERKIVMSMKYLNDLHGEIHKLKIENASLRNSLKKAERDAAKHQENSTLTTLEQQQDGTALKVDNMNSNTHRKSAAGADDHKTASTGNNTNNTTENKNEVVIPPFLDKDGQLIHSRTGESIYIGSSSVTLFGLEINKLVSGVLDSSTPSGKNSETILEREGNAYRIMLGKTHSRPGIDVNFTLPSYSYAMLLVDTFISYNDGCFYFFNEGLVKEGLRRIYDEDQSKPFKPDYGKAEDGKPYEDESTLETIWFCKVLLIFAVGEMYLGTANNLDGYKLSGRPHKKRRRKDGSKPGEADENERQGKHSRSQKHKYNSSKEAARLPGSGFFNQASGLFTGLFASGAIDNCAREGGIEVLLLYAFYLQVADCTVASYFYFGLALRASLSLGLHVDIGKHVLNRYELEHRRRIWWTVYMYERMLASKAGLPLSITDDDISTALPDDFDMSSPPAGCENYIFPEAEFIRNCVKITQINTKILQKLYTRHPLSNILPVVHDLVFSLLKWKRDLPDFINCDFSVPELKISRLVVNLMTEYFQGVNLAVRPLLFHFVMINLKAKKKNTADHVFSDEPFIDLSRYSSVILNLLNASFQASINTIRSLWALMLDNMVALFGYMDREYLFTSAVTLILFNSTFGVHSATLVHLDHALTIFTKMRNLGNHPATLRREQILKLLTILDFHGAMHGLINKHVDHRSPPDSSINSESSGGFRFTQHSEWNSNNSEMVENIATYGPADHRKRMLSSGISTGSPSHQSTTTESLRPSFKSSPGTEEFESSSADQSIQHSESRGANHIMPHTEFNNTSSNDFDARNPIFSPRILSSFGGLDDFSDLDAMVNGTAEDAELWKDITSQAAWLTNNQEFDKLAKDSNK</sequence>
<dbReference type="PROSITE" id="PS00463">
    <property type="entry name" value="ZN2_CY6_FUNGAL_1"/>
    <property type="match status" value="1"/>
</dbReference>
<evidence type="ECO:0000259" key="7">
    <source>
        <dbReference type="PROSITE" id="PS50048"/>
    </source>
</evidence>
<dbReference type="InterPro" id="IPR001138">
    <property type="entry name" value="Zn2Cys6_DnaBD"/>
</dbReference>
<dbReference type="GO" id="GO:0006351">
    <property type="term" value="P:DNA-templated transcription"/>
    <property type="evidence" value="ECO:0007669"/>
    <property type="project" value="InterPro"/>
</dbReference>
<dbReference type="InterPro" id="IPR036864">
    <property type="entry name" value="Zn2-C6_fun-type_DNA-bd_sf"/>
</dbReference>
<dbReference type="Proteomes" id="UP000478008">
    <property type="component" value="Unassembled WGS sequence"/>
</dbReference>
<dbReference type="CDD" id="cd12148">
    <property type="entry name" value="fungal_TF_MHR"/>
    <property type="match status" value="1"/>
</dbReference>
<feature type="region of interest" description="Disordered" evidence="6">
    <location>
        <begin position="802"/>
        <end position="850"/>
    </location>
</feature>
<dbReference type="PANTHER" id="PTHR47424:SF6">
    <property type="entry name" value="PROLINE UTILIZATION TRANS-ACTIVATOR"/>
    <property type="match status" value="1"/>
</dbReference>
<dbReference type="GO" id="GO:0003677">
    <property type="term" value="F:DNA binding"/>
    <property type="evidence" value="ECO:0007669"/>
    <property type="project" value="InterPro"/>
</dbReference>
<feature type="compositionally biased region" description="Low complexity" evidence="6">
    <location>
        <begin position="760"/>
        <end position="769"/>
    </location>
</feature>
<dbReference type="GO" id="GO:0008270">
    <property type="term" value="F:zinc ion binding"/>
    <property type="evidence" value="ECO:0007669"/>
    <property type="project" value="InterPro"/>
</dbReference>
<dbReference type="InterPro" id="IPR007219">
    <property type="entry name" value="XnlR_reg_dom"/>
</dbReference>
<keyword evidence="5" id="KW-0175">Coiled coil</keyword>
<evidence type="ECO:0000256" key="4">
    <source>
        <dbReference type="ARBA" id="ARBA00023242"/>
    </source>
</evidence>
<feature type="region of interest" description="Disordered" evidence="6">
    <location>
        <begin position="137"/>
        <end position="163"/>
    </location>
</feature>
<keyword evidence="1" id="KW-0479">Metal-binding</keyword>
<feature type="compositionally biased region" description="Basic residues" evidence="6">
    <location>
        <begin position="371"/>
        <end position="381"/>
    </location>
</feature>
<feature type="region of interest" description="Disordered" evidence="6">
    <location>
        <begin position="344"/>
        <end position="382"/>
    </location>
</feature>
<evidence type="ECO:0000256" key="2">
    <source>
        <dbReference type="ARBA" id="ARBA00023015"/>
    </source>
</evidence>
<dbReference type="SMART" id="SM00906">
    <property type="entry name" value="Fungal_trans"/>
    <property type="match status" value="1"/>
</dbReference>
<protein>
    <submittedName>
        <fullName evidence="8">DEBR0S1_04038g1_1</fullName>
    </submittedName>
</protein>
<feature type="region of interest" description="Disordered" evidence="6">
    <location>
        <begin position="753"/>
        <end position="778"/>
    </location>
</feature>
<keyword evidence="9" id="KW-1185">Reference proteome</keyword>
<dbReference type="PROSITE" id="PS50048">
    <property type="entry name" value="ZN2_CY6_FUNGAL_2"/>
    <property type="match status" value="1"/>
</dbReference>
<feature type="domain" description="Zn(2)-C6 fungal-type" evidence="7">
    <location>
        <begin position="35"/>
        <end position="65"/>
    </location>
</feature>
<feature type="compositionally biased region" description="Low complexity" evidence="6">
    <location>
        <begin position="151"/>
        <end position="162"/>
    </location>
</feature>
<dbReference type="CDD" id="cd00067">
    <property type="entry name" value="GAL4"/>
    <property type="match status" value="1"/>
</dbReference>
<dbReference type="SUPFAM" id="SSF57701">
    <property type="entry name" value="Zn2/Cys6 DNA-binding domain"/>
    <property type="match status" value="1"/>
</dbReference>
<dbReference type="Pfam" id="PF04082">
    <property type="entry name" value="Fungal_trans"/>
    <property type="match status" value="1"/>
</dbReference>
<proteinExistence type="predicted"/>
<dbReference type="Pfam" id="PF00172">
    <property type="entry name" value="Zn_clus"/>
    <property type="match status" value="1"/>
</dbReference>
<dbReference type="InterPro" id="IPR051127">
    <property type="entry name" value="Fungal_SecMet_Regulators"/>
</dbReference>
<feature type="compositionally biased region" description="Basic and acidic residues" evidence="6">
    <location>
        <begin position="357"/>
        <end position="370"/>
    </location>
</feature>
<evidence type="ECO:0000256" key="6">
    <source>
        <dbReference type="SAM" id="MobiDB-lite"/>
    </source>
</evidence>
<evidence type="ECO:0000313" key="8">
    <source>
        <dbReference type="EMBL" id="VUG15957.1"/>
    </source>
</evidence>
<organism evidence="8 9">
    <name type="scientific">Dekkera bruxellensis</name>
    <name type="common">Brettanomyces custersii</name>
    <dbReference type="NCBI Taxonomy" id="5007"/>
    <lineage>
        <taxon>Eukaryota</taxon>
        <taxon>Fungi</taxon>
        <taxon>Dikarya</taxon>
        <taxon>Ascomycota</taxon>
        <taxon>Saccharomycotina</taxon>
        <taxon>Pichiomycetes</taxon>
        <taxon>Pichiales</taxon>
        <taxon>Pichiaceae</taxon>
        <taxon>Brettanomyces</taxon>
    </lineage>
</organism>
<accession>A0A7D9CUQ2</accession>
<reference evidence="8 9" key="1">
    <citation type="submission" date="2019-07" db="EMBL/GenBank/DDBJ databases">
        <authorList>
            <person name="Friedrich A."/>
            <person name="Schacherer J."/>
        </authorList>
    </citation>
    <scope>NUCLEOTIDE SEQUENCE [LARGE SCALE GENOMIC DNA]</scope>
</reference>
<gene>
    <name evidence="8" type="ORF">DEBR0S1_04038G</name>
</gene>
<dbReference type="AlphaFoldDB" id="A0A7D9CUQ2"/>
<dbReference type="Gene3D" id="4.10.240.10">
    <property type="entry name" value="Zn(2)-C6 fungal-type DNA-binding domain"/>
    <property type="match status" value="1"/>
</dbReference>
<evidence type="ECO:0000256" key="3">
    <source>
        <dbReference type="ARBA" id="ARBA00023163"/>
    </source>
</evidence>
<keyword evidence="3" id="KW-0804">Transcription</keyword>
<dbReference type="GO" id="GO:0000981">
    <property type="term" value="F:DNA-binding transcription factor activity, RNA polymerase II-specific"/>
    <property type="evidence" value="ECO:0007669"/>
    <property type="project" value="InterPro"/>
</dbReference>
<feature type="coiled-coil region" evidence="5">
    <location>
        <begin position="79"/>
        <end position="113"/>
    </location>
</feature>
<feature type="compositionally biased region" description="Polar residues" evidence="6">
    <location>
        <begin position="806"/>
        <end position="847"/>
    </location>
</feature>
<name>A0A7D9CUQ2_DEKBR</name>